<dbReference type="InterPro" id="IPR050840">
    <property type="entry name" value="Adaptor_Complx_Large_Subunit"/>
</dbReference>
<dbReference type="GO" id="GO:0030122">
    <property type="term" value="C:AP-2 adaptor complex"/>
    <property type="evidence" value="ECO:0007669"/>
    <property type="project" value="InterPro"/>
</dbReference>
<evidence type="ECO:0000256" key="5">
    <source>
        <dbReference type="PIRNR" id="PIRNR037091"/>
    </source>
</evidence>
<dbReference type="InterPro" id="IPR011989">
    <property type="entry name" value="ARM-like"/>
</dbReference>
<keyword evidence="3 5" id="KW-0653">Protein transport</keyword>
<keyword evidence="4 5" id="KW-0472">Membrane</keyword>
<dbReference type="InterPro" id="IPR002553">
    <property type="entry name" value="Clathrin/coatomer_adapt-like_N"/>
</dbReference>
<sequence length="962" mass="108321">MHRIRSKLQMTPKLDGYQRKKYVAKILFSYLQGHKVDVGYMDAITLISSAKYSEKQIGYLTLTFLFHERSDLITLALNSIRKDLQSLNEDHTCLALHAIANMSNVVIAELVSEDILKLLVSPTSPVHVRKKAALALLRVLRESRDSVDVSDWIDRIVPLIKHRHLGLSECITSLVTELVRIDSDKYQVCFKPAYEQLYEIVVLQDCRQDYLYHNVPVPWLQVKLLTLLQLLPPPTENLVKIKLQELLHHILRPDKPLRSIPDIQESNAIYSVYFEAIRFAMHLDPASIFVARAAVQLGHLIAHKETNVRYLALETMTQLAQCLSSLEPIQMYRDVIFLLLRDKDISVRRRALDLLYAMCDDTNVQYIVGQLLRYLSVADVSLRQDMSLKISLLAELYASDSTWYIDTAMSLLELAGDRLRDELWYRIVLVVTNHPKVHAYAAERILHALSRSECHEIQIKLGAYLLGEYGYLIVNQPHCSAAQQFQCLHLHAHQCSPTTLAMLLSTYIKWIPMYPDMAPALEGVLRQHRHVMNVEMQQRANEYSVLAELERQGTLSLDQVLYELPPFNTQVLPEQTQAPGLFRLSKRISMQPAVSSVPRGEARQHMQHEKLSITVPSMLPVPMEPDTSFVSMPRDISTVTANTAEEDVDLLDLHSFRIMSPTGSDDLEAPWHADESLISPDGPLLASSKSSMRGLSHYANDSISSHASLPTSSSSEAHENVLHIPLSQTALLASHAVLHDTTTETITMVSSTTHKSTATVKLELHNKDATTALYLHTVHVAAPAPLEAHLAGMERGAMSIASEQRHTYTVEFVSHGSFTGTTDMVFHWTRGGAVPVTLHVALPMHVARFLRPTTMSVSDFFECWQYVKEYEAQGVVQVDQRTIEAYEATMQSMGLAILRGVDPRPDNVIAAGSMDIQQADRMGFLVRWEPRAECNVARLTVRSTQAYGAEALYALMVGLMEG</sequence>
<proteinExistence type="inferred from homology"/>
<evidence type="ECO:0000256" key="1">
    <source>
        <dbReference type="ARBA" id="ARBA00004184"/>
    </source>
</evidence>
<dbReference type="GO" id="GO:0072583">
    <property type="term" value="P:clathrin-dependent endocytosis"/>
    <property type="evidence" value="ECO:0007669"/>
    <property type="project" value="InterPro"/>
</dbReference>
<comment type="subcellular location">
    <subcellularLocation>
        <location evidence="1">Endomembrane system</location>
        <topology evidence="1">Peripheral membrane protein</topology>
    </subcellularLocation>
    <subcellularLocation>
        <location evidence="5">Membrane</location>
        <location evidence="5">Coated pit</location>
    </subcellularLocation>
</comment>
<evidence type="ECO:0000259" key="7">
    <source>
        <dbReference type="Pfam" id="PF01602"/>
    </source>
</evidence>
<keyword evidence="5" id="KW-0168">Coated pit</keyword>
<dbReference type="Pfam" id="PF02296">
    <property type="entry name" value="Alpha_adaptin_C"/>
    <property type="match status" value="1"/>
</dbReference>
<gene>
    <name evidence="9" type="ORF">Malapachy_1111</name>
</gene>
<keyword evidence="2 5" id="KW-0813">Transport</keyword>
<dbReference type="GO" id="GO:0035615">
    <property type="term" value="F:clathrin adaptor activity"/>
    <property type="evidence" value="ECO:0007669"/>
    <property type="project" value="InterPro"/>
</dbReference>
<dbReference type="SUPFAM" id="SSF48371">
    <property type="entry name" value="ARM repeat"/>
    <property type="match status" value="1"/>
</dbReference>
<dbReference type="VEuPathDB" id="FungiDB:Malapachy_1111"/>
<dbReference type="InterPro" id="IPR012295">
    <property type="entry name" value="TBP_dom_sf"/>
</dbReference>
<feature type="binding site" evidence="6">
    <location>
        <position position="7"/>
    </location>
    <ligand>
        <name>a 1,2-diacyl-sn-glycero-3-phospho-(1D-myo-inositol-3,4,5-trisphosphate)</name>
        <dbReference type="ChEBI" id="CHEBI:57836"/>
    </ligand>
</feature>
<dbReference type="InterPro" id="IPR009028">
    <property type="entry name" value="Coatomer/calthrin_app_sub_C"/>
</dbReference>
<dbReference type="Gene3D" id="3.30.310.10">
    <property type="entry name" value="TATA-Binding Protein"/>
    <property type="match status" value="1"/>
</dbReference>
<dbReference type="Gene3D" id="1.25.10.10">
    <property type="entry name" value="Leucine-rich Repeat Variant"/>
    <property type="match status" value="1"/>
</dbReference>
<feature type="binding site" evidence="6">
    <location>
        <position position="17"/>
    </location>
    <ligand>
        <name>a 1,2-diacyl-sn-glycero-3-phospho-(1D-myo-inositol-3,4,5-trisphosphate)</name>
        <dbReference type="ChEBI" id="CHEBI:57836"/>
    </ligand>
</feature>
<dbReference type="EMBL" id="LGAV01000003">
    <property type="protein sequence ID" value="KOS14614.1"/>
    <property type="molecule type" value="Genomic_DNA"/>
</dbReference>
<organism evidence="9 10">
    <name type="scientific">Malassezia pachydermatis</name>
    <dbReference type="NCBI Taxonomy" id="77020"/>
    <lineage>
        <taxon>Eukaryota</taxon>
        <taxon>Fungi</taxon>
        <taxon>Dikarya</taxon>
        <taxon>Basidiomycota</taxon>
        <taxon>Ustilaginomycotina</taxon>
        <taxon>Malasseziomycetes</taxon>
        <taxon>Malasseziales</taxon>
        <taxon>Malasseziaceae</taxon>
        <taxon>Malassezia</taxon>
    </lineage>
</organism>
<dbReference type="Pfam" id="PF01602">
    <property type="entry name" value="Adaptin_N"/>
    <property type="match status" value="1"/>
</dbReference>
<feature type="domain" description="Clathrin/coatomer adaptor adaptin-like N-terminal" evidence="7">
    <location>
        <begin position="3"/>
        <end position="548"/>
    </location>
</feature>
<dbReference type="InterPro" id="IPR016024">
    <property type="entry name" value="ARM-type_fold"/>
</dbReference>
<evidence type="ECO:0000256" key="3">
    <source>
        <dbReference type="ARBA" id="ARBA00022927"/>
    </source>
</evidence>
<evidence type="ECO:0000256" key="4">
    <source>
        <dbReference type="ARBA" id="ARBA00023136"/>
    </source>
</evidence>
<dbReference type="STRING" id="77020.A0A0M8MUJ2"/>
<dbReference type="PANTHER" id="PTHR22780">
    <property type="entry name" value="ADAPTIN, ALPHA/GAMMA/EPSILON"/>
    <property type="match status" value="1"/>
</dbReference>
<dbReference type="GeneID" id="28727496"/>
<dbReference type="OrthoDB" id="28053at2759"/>
<evidence type="ECO:0000256" key="6">
    <source>
        <dbReference type="PIRSR" id="PIRSR037091-1"/>
    </source>
</evidence>
<reference evidence="9 10" key="1">
    <citation type="submission" date="2015-07" db="EMBL/GenBank/DDBJ databases">
        <title>Draft Genome Sequence of Malassezia furfur CBS1878 and Malassezia pachydermatis CBS1879.</title>
        <authorList>
            <person name="Triana S."/>
            <person name="Ohm R."/>
            <person name="Gonzalez A."/>
            <person name="DeCock H."/>
            <person name="Restrepo S."/>
            <person name="Celis A."/>
        </authorList>
    </citation>
    <scope>NUCLEOTIDE SEQUENCE [LARGE SCALE GENOMIC DNA]</scope>
    <source>
        <strain evidence="9 10">CBS 1879</strain>
    </source>
</reference>
<comment type="similarity">
    <text evidence="5">Belongs to the adaptor complexes large subunit family.</text>
</comment>
<keyword evidence="5" id="KW-0254">Endocytosis</keyword>
<dbReference type="SUPFAM" id="SSF55711">
    <property type="entry name" value="Subdomain of clathrin and coatomer appendage domain"/>
    <property type="match status" value="1"/>
</dbReference>
<name>A0A0M8MUJ2_9BASI</name>
<dbReference type="Proteomes" id="UP000037751">
    <property type="component" value="Unassembled WGS sequence"/>
</dbReference>
<dbReference type="GO" id="GO:0006886">
    <property type="term" value="P:intracellular protein transport"/>
    <property type="evidence" value="ECO:0007669"/>
    <property type="project" value="UniProtKB-UniRule"/>
</dbReference>
<accession>A0A0M8MUJ2</accession>
<dbReference type="PIRSF" id="PIRSF037091">
    <property type="entry name" value="AP2_complex_alpha"/>
    <property type="match status" value="1"/>
</dbReference>
<feature type="domain" description="Clathrin adaptor alpha-adaptin appendage C-terminal subdomain" evidence="8">
    <location>
        <begin position="849"/>
        <end position="956"/>
    </location>
</feature>
<keyword evidence="10" id="KW-1185">Reference proteome</keyword>
<evidence type="ECO:0000259" key="8">
    <source>
        <dbReference type="Pfam" id="PF02296"/>
    </source>
</evidence>
<dbReference type="RefSeq" id="XP_017992246.1">
    <property type="nucleotide sequence ID" value="XM_018135621.1"/>
</dbReference>
<protein>
    <recommendedName>
        <fullName evidence="5">AP-2 complex subunit alpha</fullName>
    </recommendedName>
</protein>
<dbReference type="InterPro" id="IPR017104">
    <property type="entry name" value="AP2_complex_asu"/>
</dbReference>
<dbReference type="AlphaFoldDB" id="A0A0M8MUJ2"/>
<feature type="binding site" evidence="6">
    <location>
        <begin position="21"/>
        <end position="25"/>
    </location>
    <ligand>
        <name>a 1,2-diacyl-sn-glycero-3-phospho-(1D-myo-inositol-3,4,5-trisphosphate)</name>
        <dbReference type="ChEBI" id="CHEBI:57836"/>
    </ligand>
</feature>
<evidence type="ECO:0000313" key="9">
    <source>
        <dbReference type="EMBL" id="KOS14614.1"/>
    </source>
</evidence>
<comment type="function">
    <text evidence="5">Adaptins are components of the adaptor complexes which link clathrin to receptors in coated vesicles. Clathrin-associated protein complexes are believed to interact with the cytoplasmic tails of membrane proteins, leading to their selection and concentration.</text>
</comment>
<dbReference type="InterPro" id="IPR003164">
    <property type="entry name" value="Clathrin_a-adaptin_app_sub_C"/>
</dbReference>
<evidence type="ECO:0000256" key="2">
    <source>
        <dbReference type="ARBA" id="ARBA00022448"/>
    </source>
</evidence>
<evidence type="ECO:0000313" key="10">
    <source>
        <dbReference type="Proteomes" id="UP000037751"/>
    </source>
</evidence>
<comment type="caution">
    <text evidence="9">The sequence shown here is derived from an EMBL/GenBank/DDBJ whole genome shotgun (WGS) entry which is preliminary data.</text>
</comment>